<dbReference type="PANTHER" id="PTHR10942:SF6">
    <property type="entry name" value="CILIATED LEFT-RIGHT ORGANIZER METALLOPEPTIDASE"/>
    <property type="match status" value="1"/>
</dbReference>
<keyword evidence="6 7" id="KW-0482">Metalloprotease</keyword>
<proteinExistence type="inferred from homology"/>
<dbReference type="SUPFAM" id="SSF55486">
    <property type="entry name" value="Metalloproteases ('zincins'), catalytic domain"/>
    <property type="match status" value="1"/>
</dbReference>
<dbReference type="Pfam" id="PF01457">
    <property type="entry name" value="Peptidase_M8"/>
    <property type="match status" value="2"/>
</dbReference>
<protein>
    <recommendedName>
        <fullName evidence="7">Leishmanolysin-like peptidase</fullName>
        <ecNumber evidence="7">3.4.24.-</ecNumber>
    </recommendedName>
</protein>
<evidence type="ECO:0000256" key="5">
    <source>
        <dbReference type="ARBA" id="ARBA00022833"/>
    </source>
</evidence>
<dbReference type="Bgee" id="ENSLACG00000015821">
    <property type="expression patterns" value="Expressed in post-anal tail muscle"/>
</dbReference>
<name>H3B7T6_LATCH</name>
<dbReference type="Gene3D" id="3.90.132.10">
    <property type="entry name" value="Leishmanolysin , domain 2"/>
    <property type="match status" value="1"/>
</dbReference>
<dbReference type="HOGENOM" id="CLU_042881_0_0_1"/>
<dbReference type="Gene3D" id="3.10.170.20">
    <property type="match status" value="1"/>
</dbReference>
<dbReference type="GO" id="GO:0016020">
    <property type="term" value="C:membrane"/>
    <property type="evidence" value="ECO:0007669"/>
    <property type="project" value="InterPro"/>
</dbReference>
<evidence type="ECO:0000256" key="6">
    <source>
        <dbReference type="ARBA" id="ARBA00023049"/>
    </source>
</evidence>
<dbReference type="GO" id="GO:0005737">
    <property type="term" value="C:cytoplasm"/>
    <property type="evidence" value="ECO:0007669"/>
    <property type="project" value="TreeGrafter"/>
</dbReference>
<evidence type="ECO:0000256" key="7">
    <source>
        <dbReference type="RuleBase" id="RU366077"/>
    </source>
</evidence>
<dbReference type="OMA" id="CHHEPSI"/>
<dbReference type="PANTHER" id="PTHR10942">
    <property type="entry name" value="LEISHMANOLYSIN-LIKE PEPTIDASE"/>
    <property type="match status" value="1"/>
</dbReference>
<dbReference type="Proteomes" id="UP000008672">
    <property type="component" value="Unassembled WGS sequence"/>
</dbReference>
<dbReference type="Ensembl" id="ENSLACT00000018087.1">
    <property type="protein sequence ID" value="ENSLACP00000017957.1"/>
    <property type="gene ID" value="ENSLACG00000015821.1"/>
</dbReference>
<keyword evidence="4 7" id="KW-0378">Hydrolase</keyword>
<dbReference type="EC" id="3.4.24.-" evidence="7"/>
<keyword evidence="2 7" id="KW-0645">Protease</keyword>
<keyword evidence="5 7" id="KW-0862">Zinc</keyword>
<evidence type="ECO:0000313" key="8">
    <source>
        <dbReference type="Ensembl" id="ENSLACP00000017957.1"/>
    </source>
</evidence>
<dbReference type="EMBL" id="AFYH01056909">
    <property type="status" value="NOT_ANNOTATED_CDS"/>
    <property type="molecule type" value="Genomic_DNA"/>
</dbReference>
<comment type="cofactor">
    <cofactor evidence="7">
        <name>Zn(2+)</name>
        <dbReference type="ChEBI" id="CHEBI:29105"/>
    </cofactor>
    <text evidence="7">Binds 1 zinc ion per subunit.</text>
</comment>
<dbReference type="GO" id="GO:0046872">
    <property type="term" value="F:metal ion binding"/>
    <property type="evidence" value="ECO:0007669"/>
    <property type="project" value="UniProtKB-KW"/>
</dbReference>
<keyword evidence="9" id="KW-1185">Reference proteome</keyword>
<evidence type="ECO:0000256" key="3">
    <source>
        <dbReference type="ARBA" id="ARBA00022723"/>
    </source>
</evidence>
<accession>H3B7T6</accession>
<dbReference type="eggNOG" id="KOG2556">
    <property type="taxonomic scope" value="Eukaryota"/>
</dbReference>
<reference evidence="9" key="1">
    <citation type="submission" date="2011-08" db="EMBL/GenBank/DDBJ databases">
        <title>The draft genome of Latimeria chalumnae.</title>
        <authorList>
            <person name="Di Palma F."/>
            <person name="Alfoldi J."/>
            <person name="Johnson J."/>
            <person name="Berlin A."/>
            <person name="Gnerre S."/>
            <person name="Jaffe D."/>
            <person name="MacCallum I."/>
            <person name="Young S."/>
            <person name="Walker B.J."/>
            <person name="Lander E."/>
            <person name="Lindblad-Toh K."/>
        </authorList>
    </citation>
    <scope>NUCLEOTIDE SEQUENCE [LARGE SCALE GENOMIC DNA]</scope>
    <source>
        <strain evidence="9">Wild caught</strain>
    </source>
</reference>
<dbReference type="GeneTree" id="ENSGT00940000163573"/>
<dbReference type="AlphaFoldDB" id="H3B7T6"/>
<evidence type="ECO:0000256" key="2">
    <source>
        <dbReference type="ARBA" id="ARBA00022670"/>
    </source>
</evidence>
<comment type="similarity">
    <text evidence="1 7">Belongs to the peptidase M8 family.</text>
</comment>
<dbReference type="FunCoup" id="H3B7T6">
    <property type="interactions" value="11"/>
</dbReference>
<dbReference type="InParanoid" id="H3B7T6"/>
<sequence length="308" mass="34213">MTVEEKARLNTSVEEAISILANMLAVNRVPGTLLLSRDINKYCRFIWKNPEFPNYNKCSREDDNYRTETCLDVTIPDDHLAGYAIWDKDGNSPTQVRPDGAGVKDADFILYVKAANTEKCLSEPSVIAYASYCQVDDTDRPIAGVVVFCHARLSNAEFNREKTVLSVPPPRKVEGLHIGALYIDPDREGLASSHWEARFLQGSIMTAAFEDPRLTQIDEITLAAMSDTGWYQVNYSAVESLVWGKAQGSSFGLRATCSDNSSQYFCQGSGFGCHYLHLHKGVCETDPFLEGCRMFKPIANGVSVQGRE</sequence>
<evidence type="ECO:0000313" key="9">
    <source>
        <dbReference type="Proteomes" id="UP000008672"/>
    </source>
</evidence>
<dbReference type="GO" id="GO:0004222">
    <property type="term" value="F:metalloendopeptidase activity"/>
    <property type="evidence" value="ECO:0007669"/>
    <property type="project" value="UniProtKB-UniRule"/>
</dbReference>
<dbReference type="InterPro" id="IPR001577">
    <property type="entry name" value="Peptidase_M8"/>
</dbReference>
<evidence type="ECO:0000256" key="4">
    <source>
        <dbReference type="ARBA" id="ARBA00022801"/>
    </source>
</evidence>
<reference evidence="8" key="2">
    <citation type="submission" date="2025-08" db="UniProtKB">
        <authorList>
            <consortium name="Ensembl"/>
        </authorList>
    </citation>
    <scope>IDENTIFICATION</scope>
</reference>
<dbReference type="GO" id="GO:0006508">
    <property type="term" value="P:proteolysis"/>
    <property type="evidence" value="ECO:0007669"/>
    <property type="project" value="UniProtKB-KW"/>
</dbReference>
<dbReference type="GO" id="GO:0007155">
    <property type="term" value="P:cell adhesion"/>
    <property type="evidence" value="ECO:0007669"/>
    <property type="project" value="InterPro"/>
</dbReference>
<organism evidence="8 9">
    <name type="scientific">Latimeria chalumnae</name>
    <name type="common">Coelacanth</name>
    <dbReference type="NCBI Taxonomy" id="7897"/>
    <lineage>
        <taxon>Eukaryota</taxon>
        <taxon>Metazoa</taxon>
        <taxon>Chordata</taxon>
        <taxon>Craniata</taxon>
        <taxon>Vertebrata</taxon>
        <taxon>Euteleostomi</taxon>
        <taxon>Coelacanthiformes</taxon>
        <taxon>Coelacanthidae</taxon>
        <taxon>Latimeria</taxon>
    </lineage>
</organism>
<dbReference type="STRING" id="7897.ENSLACP00000017957"/>
<keyword evidence="3 7" id="KW-0479">Metal-binding</keyword>
<reference evidence="8" key="3">
    <citation type="submission" date="2025-09" db="UniProtKB">
        <authorList>
            <consortium name="Ensembl"/>
        </authorList>
    </citation>
    <scope>IDENTIFICATION</scope>
</reference>
<evidence type="ECO:0000256" key="1">
    <source>
        <dbReference type="ARBA" id="ARBA00005860"/>
    </source>
</evidence>